<protein>
    <submittedName>
        <fullName evidence="2">DEKNAAC104188</fullName>
    </submittedName>
</protein>
<feature type="compositionally biased region" description="Low complexity" evidence="1">
    <location>
        <begin position="207"/>
        <end position="216"/>
    </location>
</feature>
<evidence type="ECO:0000313" key="2">
    <source>
        <dbReference type="EMBL" id="VEU23130.1"/>
    </source>
</evidence>
<dbReference type="InParanoid" id="A0A448YQB1"/>
<sequence length="624" mass="71291">MDSQKLLDKYGNLLNSDDRYRCFILLSDDPLFRNLIRFIKYTIEYPHIKMLAKLDTLSLPLEGGRVSPRSLYRFLISLGVYGEATNPILSSEIYGQIPQSHEPEMVCARLDELKPFRKIKPLVIYGKEAARRDDKRKKEAAKRNDERNDERSEEISETVGQSVEGDAVGQEDRRGVVDLREEMGKAAQLLDDQTEEASTTAPESDRSVPSSSSSTFPSPPPGPVVRSPIYQLSKSVAFSLQKLTLTKYLFNFFLPIPTDPLATWMVSNPINFSQLVEESLINMPNQLPRHANFRTTEHKMRPCFRISFVFDYLNSESLTDPDVEVKLDAFKHSQILEDSLFQGQLNGSKKNVAKMLTLDKLQNLLRQKEQARLQEGLLNVDTDDDLQINLGTRQSLIRDTKLLLDEYLSMYCDHHDIAIIHRSLETEGVESTDSRKSRRFKIFKWYANSYDTFRQSGKMDVTNLVSCLKYVKQVKVGLEGGGSMKPLGLTNYGCFTNWDYLESYVNNLQLLNHVRGKTYLNMRMLIPKMMSNSNAFLELRDRLRRYEGLRRIGRESMGLLRCIIVDPAVKVSIDEEESCRNAKGYCLDLDMMVDVEEVGDAMVGDRLICELSEVDCVGGKVVVR</sequence>
<organism evidence="2 3">
    <name type="scientific">Brettanomyces naardenensis</name>
    <name type="common">Yeast</name>
    <dbReference type="NCBI Taxonomy" id="13370"/>
    <lineage>
        <taxon>Eukaryota</taxon>
        <taxon>Fungi</taxon>
        <taxon>Dikarya</taxon>
        <taxon>Ascomycota</taxon>
        <taxon>Saccharomycotina</taxon>
        <taxon>Pichiomycetes</taxon>
        <taxon>Pichiales</taxon>
        <taxon>Pichiaceae</taxon>
        <taxon>Brettanomyces</taxon>
    </lineage>
</organism>
<feature type="region of interest" description="Disordered" evidence="1">
    <location>
        <begin position="188"/>
        <end position="222"/>
    </location>
</feature>
<evidence type="ECO:0000256" key="1">
    <source>
        <dbReference type="SAM" id="MobiDB-lite"/>
    </source>
</evidence>
<accession>A0A448YQB1</accession>
<feature type="region of interest" description="Disordered" evidence="1">
    <location>
        <begin position="130"/>
        <end position="172"/>
    </location>
</feature>
<dbReference type="AlphaFoldDB" id="A0A448YQB1"/>
<dbReference type="STRING" id="13370.A0A448YQB1"/>
<dbReference type="EMBL" id="CAACVR010000034">
    <property type="protein sequence ID" value="VEU23130.1"/>
    <property type="molecule type" value="Genomic_DNA"/>
</dbReference>
<dbReference type="Proteomes" id="UP000290900">
    <property type="component" value="Unassembled WGS sequence"/>
</dbReference>
<gene>
    <name evidence="2" type="ORF">BRENAR_LOCUS3861</name>
</gene>
<feature type="compositionally biased region" description="Basic and acidic residues" evidence="1">
    <location>
        <begin position="130"/>
        <end position="154"/>
    </location>
</feature>
<dbReference type="OrthoDB" id="1865897at2759"/>
<proteinExistence type="predicted"/>
<name>A0A448YQB1_BRENA</name>
<keyword evidence="3" id="KW-1185">Reference proteome</keyword>
<evidence type="ECO:0000313" key="3">
    <source>
        <dbReference type="Proteomes" id="UP000290900"/>
    </source>
</evidence>
<reference evidence="2 3" key="1">
    <citation type="submission" date="2018-12" db="EMBL/GenBank/DDBJ databases">
        <authorList>
            <person name="Tiukova I."/>
            <person name="Dainat J."/>
        </authorList>
    </citation>
    <scope>NUCLEOTIDE SEQUENCE [LARGE SCALE GENOMIC DNA]</scope>
</reference>